<reference evidence="1" key="1">
    <citation type="submission" date="2015-01" db="EMBL/GenBank/DDBJ databases">
        <title>Transcriptome Assembly of Fopius arisanus.</title>
        <authorList>
            <person name="Geib S."/>
        </authorList>
    </citation>
    <scope>NUCLEOTIDE SEQUENCE</scope>
</reference>
<organism evidence="1">
    <name type="scientific">Fopius arisanus</name>
    <dbReference type="NCBI Taxonomy" id="64838"/>
    <lineage>
        <taxon>Eukaryota</taxon>
        <taxon>Metazoa</taxon>
        <taxon>Ecdysozoa</taxon>
        <taxon>Arthropoda</taxon>
        <taxon>Hexapoda</taxon>
        <taxon>Insecta</taxon>
        <taxon>Pterygota</taxon>
        <taxon>Neoptera</taxon>
        <taxon>Endopterygota</taxon>
        <taxon>Hymenoptera</taxon>
        <taxon>Apocrita</taxon>
        <taxon>Ichneumonoidea</taxon>
        <taxon>Braconidae</taxon>
        <taxon>Opiinae</taxon>
        <taxon>Fopius</taxon>
    </lineage>
</organism>
<dbReference type="AlphaFoldDB" id="A0A0C9QEQ2"/>
<sequence length="170" mass="19873">TICGEIFFVHQQWRPIGAVVAHHLGKEINPTSSRWSPALQGHLIYRGQKRISGHSLMPWNSHVPPAVLCNLSFRDFICATKVRLEYSVEIFLSPGIAGAERIYKCHGFPGEPSEWNKSKYLEDVFVSHKMEQLQEYDHHLAWATVYNVLDQYRENIRWQNTYFRDYGFSF</sequence>
<evidence type="ECO:0000313" key="1">
    <source>
        <dbReference type="EMBL" id="JAG71521.1"/>
    </source>
</evidence>
<dbReference type="EMBL" id="GBYB01001754">
    <property type="protein sequence ID" value="JAG71521.1"/>
    <property type="molecule type" value="Transcribed_RNA"/>
</dbReference>
<name>A0A0C9QEQ2_9HYME</name>
<feature type="non-terminal residue" evidence="1">
    <location>
        <position position="1"/>
    </location>
</feature>
<proteinExistence type="predicted"/>
<accession>A0A0C9QEQ2</accession>
<protein>
    <submittedName>
        <fullName evidence="1">CMYA5 protein</fullName>
    </submittedName>
</protein>
<gene>
    <name evidence="1" type="primary">CMYA5</name>
    <name evidence="1" type="ORF">g.6938</name>
</gene>